<keyword evidence="4" id="KW-0012">Acyltransferase</keyword>
<dbReference type="InterPro" id="IPR002656">
    <property type="entry name" value="Acyl_transf_3_dom"/>
</dbReference>
<keyword evidence="4" id="KW-0808">Transferase</keyword>
<dbReference type="GO" id="GO:0009103">
    <property type="term" value="P:lipopolysaccharide biosynthetic process"/>
    <property type="evidence" value="ECO:0007669"/>
    <property type="project" value="TreeGrafter"/>
</dbReference>
<accession>A0A0S4QTS4</accession>
<keyword evidence="2" id="KW-0472">Membrane</keyword>
<reference evidence="5" key="1">
    <citation type="submission" date="2015-11" db="EMBL/GenBank/DDBJ databases">
        <authorList>
            <person name="Varghese N."/>
        </authorList>
    </citation>
    <scope>NUCLEOTIDE SEQUENCE [LARGE SCALE GENOMIC DNA]</scope>
    <source>
        <strain evidence="5">DSM 45899</strain>
    </source>
</reference>
<feature type="domain" description="Acyltransferase 3" evidence="3">
    <location>
        <begin position="74"/>
        <end position="431"/>
    </location>
</feature>
<name>A0A0S4QTS4_9ACTN</name>
<evidence type="ECO:0000313" key="5">
    <source>
        <dbReference type="Proteomes" id="UP000198802"/>
    </source>
</evidence>
<proteinExistence type="predicted"/>
<evidence type="ECO:0000256" key="2">
    <source>
        <dbReference type="SAM" id="Phobius"/>
    </source>
</evidence>
<dbReference type="Pfam" id="PF01757">
    <property type="entry name" value="Acyl_transf_3"/>
    <property type="match status" value="1"/>
</dbReference>
<keyword evidence="4" id="KW-0378">Hydrolase</keyword>
<keyword evidence="2" id="KW-1133">Transmembrane helix</keyword>
<organism evidence="4 5">
    <name type="scientific">Parafrankia irregularis</name>
    <dbReference type="NCBI Taxonomy" id="795642"/>
    <lineage>
        <taxon>Bacteria</taxon>
        <taxon>Bacillati</taxon>
        <taxon>Actinomycetota</taxon>
        <taxon>Actinomycetes</taxon>
        <taxon>Frankiales</taxon>
        <taxon>Frankiaceae</taxon>
        <taxon>Parafrankia</taxon>
    </lineage>
</organism>
<feature type="transmembrane region" description="Helical" evidence="2">
    <location>
        <begin position="304"/>
        <end position="322"/>
    </location>
</feature>
<feature type="compositionally biased region" description="Low complexity" evidence="1">
    <location>
        <begin position="24"/>
        <end position="36"/>
    </location>
</feature>
<feature type="transmembrane region" description="Helical" evidence="2">
    <location>
        <begin position="152"/>
        <end position="170"/>
    </location>
</feature>
<dbReference type="GO" id="GO:0016747">
    <property type="term" value="F:acyltransferase activity, transferring groups other than amino-acyl groups"/>
    <property type="evidence" value="ECO:0007669"/>
    <property type="project" value="InterPro"/>
</dbReference>
<gene>
    <name evidence="4" type="ORF">Ga0074812_12353</name>
</gene>
<evidence type="ECO:0000256" key="1">
    <source>
        <dbReference type="SAM" id="MobiDB-lite"/>
    </source>
</evidence>
<evidence type="ECO:0000313" key="4">
    <source>
        <dbReference type="EMBL" id="CUU58925.1"/>
    </source>
</evidence>
<feature type="compositionally biased region" description="Basic and acidic residues" evidence="1">
    <location>
        <begin position="544"/>
        <end position="553"/>
    </location>
</feature>
<feature type="region of interest" description="Disordered" evidence="1">
    <location>
        <begin position="24"/>
        <end position="66"/>
    </location>
</feature>
<dbReference type="PANTHER" id="PTHR23028">
    <property type="entry name" value="ACETYLTRANSFERASE"/>
    <property type="match status" value="1"/>
</dbReference>
<keyword evidence="2" id="KW-0812">Transmembrane</keyword>
<feature type="region of interest" description="Disordered" evidence="1">
    <location>
        <begin position="499"/>
        <end position="578"/>
    </location>
</feature>
<feature type="transmembrane region" description="Helical" evidence="2">
    <location>
        <begin position="238"/>
        <end position="258"/>
    </location>
</feature>
<dbReference type="InterPro" id="IPR050879">
    <property type="entry name" value="Acyltransferase_3"/>
</dbReference>
<feature type="compositionally biased region" description="Basic and acidic residues" evidence="1">
    <location>
        <begin position="563"/>
        <end position="578"/>
    </location>
</feature>
<evidence type="ECO:0000259" key="3">
    <source>
        <dbReference type="Pfam" id="PF01757"/>
    </source>
</evidence>
<feature type="transmembrane region" description="Helical" evidence="2">
    <location>
        <begin position="206"/>
        <end position="226"/>
    </location>
</feature>
<protein>
    <submittedName>
        <fullName evidence="4">Peptidoglycan/LPS O-acetylase OafA/YrhL, contains acyltransferase and SGNH-hydrolase domains</fullName>
    </submittedName>
</protein>
<dbReference type="GO" id="GO:0016020">
    <property type="term" value="C:membrane"/>
    <property type="evidence" value="ECO:0007669"/>
    <property type="project" value="TreeGrafter"/>
</dbReference>
<sequence length="578" mass="62406">MTAGFRGKLGVATKSVAFAGAGAGAGAVTDGAGPAVESRRGPAGAEPTETSGSSGSAEVTGRSEARSGPPVVFPGFDGLRGIAALLVLVVHVAFYSGLTTGDNAIGTYVARGEIGVEIFFLISGFLLYRPFAAAHLSGRRAPDAPAFYVRRLLRIIPLYWLALAVALNVVPDERMGVHGFKGLVQTALFAQGYRKETAIQGLTQAWTLNIEFAFYLSIPLYAWLLVRRRRSPRAQLKVELAALAVIFVISRVLHYKLIGSDIWWADGWTVWLPVWWDLFAMGMLLAVLSAWYTQNGRSPRWAQWRWFGAACVLAAAFFYWFSSTQLGLPRSPLFIPDRGQDMGRHLFYGLTGFFLLMPAVFGPSDRGLVRRFLACRPMAWLGMISYGIYLWHTTVIDVVVERISPADGARPFWPFFLMVLGLTCAVSAVTYLLVERPFIALGRWLVGRLRARSRPAGRVGQAAGPGTTAPLATGLTRGVAVSDGGHLGVGGVAAGAVDGDPARTMPLRIGGTGQARSGDVPATRVPPEDIPGAPAPRAAHRGFSRRDRRDARSHQPSPGGTPEGRRGHFHSQLEDETR</sequence>
<feature type="transmembrane region" description="Helical" evidence="2">
    <location>
        <begin position="373"/>
        <end position="392"/>
    </location>
</feature>
<feature type="transmembrane region" description="Helical" evidence="2">
    <location>
        <begin position="114"/>
        <end position="131"/>
    </location>
</feature>
<dbReference type="EMBL" id="FAOZ01000023">
    <property type="protein sequence ID" value="CUU58925.1"/>
    <property type="molecule type" value="Genomic_DNA"/>
</dbReference>
<feature type="compositionally biased region" description="Polar residues" evidence="1">
    <location>
        <begin position="48"/>
        <end position="57"/>
    </location>
</feature>
<dbReference type="AlphaFoldDB" id="A0A0S4QTS4"/>
<feature type="transmembrane region" description="Helical" evidence="2">
    <location>
        <begin position="412"/>
        <end position="434"/>
    </location>
</feature>
<feature type="transmembrane region" description="Helical" evidence="2">
    <location>
        <begin position="270"/>
        <end position="292"/>
    </location>
</feature>
<keyword evidence="5" id="KW-1185">Reference proteome</keyword>
<dbReference type="Proteomes" id="UP000198802">
    <property type="component" value="Unassembled WGS sequence"/>
</dbReference>
<feature type="transmembrane region" description="Helical" evidence="2">
    <location>
        <begin position="342"/>
        <end position="361"/>
    </location>
</feature>
<feature type="transmembrane region" description="Helical" evidence="2">
    <location>
        <begin position="71"/>
        <end position="94"/>
    </location>
</feature>
<dbReference type="GO" id="GO:0016787">
    <property type="term" value="F:hydrolase activity"/>
    <property type="evidence" value="ECO:0007669"/>
    <property type="project" value="UniProtKB-KW"/>
</dbReference>
<dbReference type="PANTHER" id="PTHR23028:SF53">
    <property type="entry name" value="ACYL_TRANSF_3 DOMAIN-CONTAINING PROTEIN"/>
    <property type="match status" value="1"/>
</dbReference>